<gene>
    <name evidence="2" type="ORF">PFISCL1PPCAC_14511</name>
</gene>
<dbReference type="Proteomes" id="UP001432322">
    <property type="component" value="Unassembled WGS sequence"/>
</dbReference>
<evidence type="ECO:0000256" key="1">
    <source>
        <dbReference type="SAM" id="Phobius"/>
    </source>
</evidence>
<dbReference type="InterPro" id="IPR053220">
    <property type="entry name" value="Nematode_rcpt-like_serp_H"/>
</dbReference>
<sequence length="78" mass="8758">MEKRSVQSLRAIRRSLIVLFVQIVVPMSLLVLPSSIIFIGATIPNLIAFETSLICVHICFLHSIGHNLILLLINSTYR</sequence>
<name>A0AAV5VZT5_9BILA</name>
<comment type="caution">
    <text evidence="2">The sequence shown here is derived from an EMBL/GenBank/DDBJ whole genome shotgun (WGS) entry which is preliminary data.</text>
</comment>
<proteinExistence type="predicted"/>
<protein>
    <recommendedName>
        <fullName evidence="4">G protein-coupled receptor</fullName>
    </recommendedName>
</protein>
<keyword evidence="1" id="KW-0472">Membrane</keyword>
<evidence type="ECO:0000313" key="2">
    <source>
        <dbReference type="EMBL" id="GMT23214.1"/>
    </source>
</evidence>
<organism evidence="2 3">
    <name type="scientific">Pristionchus fissidentatus</name>
    <dbReference type="NCBI Taxonomy" id="1538716"/>
    <lineage>
        <taxon>Eukaryota</taxon>
        <taxon>Metazoa</taxon>
        <taxon>Ecdysozoa</taxon>
        <taxon>Nematoda</taxon>
        <taxon>Chromadorea</taxon>
        <taxon>Rhabditida</taxon>
        <taxon>Rhabditina</taxon>
        <taxon>Diplogasteromorpha</taxon>
        <taxon>Diplogasteroidea</taxon>
        <taxon>Neodiplogasteridae</taxon>
        <taxon>Pristionchus</taxon>
    </lineage>
</organism>
<feature type="non-terminal residue" evidence="2">
    <location>
        <position position="78"/>
    </location>
</feature>
<evidence type="ECO:0008006" key="4">
    <source>
        <dbReference type="Google" id="ProtNLM"/>
    </source>
</evidence>
<feature type="transmembrane region" description="Helical" evidence="1">
    <location>
        <begin position="51"/>
        <end position="73"/>
    </location>
</feature>
<evidence type="ECO:0000313" key="3">
    <source>
        <dbReference type="Proteomes" id="UP001432322"/>
    </source>
</evidence>
<keyword evidence="1" id="KW-1133">Transmembrane helix</keyword>
<dbReference type="PANTHER" id="PTHR22941:SF26">
    <property type="entry name" value="SERPENTINE RECEPTOR, CLASS H"/>
    <property type="match status" value="1"/>
</dbReference>
<keyword evidence="1" id="KW-0812">Transmembrane</keyword>
<feature type="transmembrane region" description="Helical" evidence="1">
    <location>
        <begin position="16"/>
        <end position="39"/>
    </location>
</feature>
<dbReference type="EMBL" id="BTSY01000004">
    <property type="protein sequence ID" value="GMT23214.1"/>
    <property type="molecule type" value="Genomic_DNA"/>
</dbReference>
<accession>A0AAV5VZT5</accession>
<dbReference type="AlphaFoldDB" id="A0AAV5VZT5"/>
<dbReference type="PANTHER" id="PTHR22941">
    <property type="entry name" value="SERPENTINE RECEPTOR"/>
    <property type="match status" value="1"/>
</dbReference>
<reference evidence="2" key="1">
    <citation type="submission" date="2023-10" db="EMBL/GenBank/DDBJ databases">
        <title>Genome assembly of Pristionchus species.</title>
        <authorList>
            <person name="Yoshida K."/>
            <person name="Sommer R.J."/>
        </authorList>
    </citation>
    <scope>NUCLEOTIDE SEQUENCE</scope>
    <source>
        <strain evidence="2">RS5133</strain>
    </source>
</reference>
<keyword evidence="3" id="KW-1185">Reference proteome</keyword>